<dbReference type="InterPro" id="IPR027409">
    <property type="entry name" value="GroEL-like_apical_dom_sf"/>
</dbReference>
<reference evidence="9 10" key="1">
    <citation type="submission" date="2019-10" db="EMBL/GenBank/DDBJ databases">
        <title>Assembly and Annotation for the nematode Trichostrongylus colubriformis.</title>
        <authorList>
            <person name="Martin J."/>
        </authorList>
    </citation>
    <scope>NUCLEOTIDE SEQUENCE [LARGE SCALE GENOMIC DNA]</scope>
    <source>
        <strain evidence="9">G859</strain>
        <tissue evidence="9">Whole worm</tissue>
    </source>
</reference>
<comment type="subcellular location">
    <subcellularLocation>
        <location evidence="1">Cytoplasm</location>
    </subcellularLocation>
</comment>
<dbReference type="Gene3D" id="1.10.560.10">
    <property type="entry name" value="GroEL-like equatorial domain"/>
    <property type="match status" value="1"/>
</dbReference>
<evidence type="ECO:0000256" key="7">
    <source>
        <dbReference type="ARBA" id="ARBA00049360"/>
    </source>
</evidence>
<evidence type="ECO:0000256" key="6">
    <source>
        <dbReference type="ARBA" id="ARBA00023186"/>
    </source>
</evidence>
<comment type="caution">
    <text evidence="9">The sequence shown here is derived from an EMBL/GenBank/DDBJ whole genome shotgun (WGS) entry which is preliminary data.</text>
</comment>
<dbReference type="InterPro" id="IPR002423">
    <property type="entry name" value="Cpn60/GroEL/TCP-1"/>
</dbReference>
<proteinExistence type="inferred from homology"/>
<dbReference type="PANTHER" id="PTHR11353">
    <property type="entry name" value="CHAPERONIN"/>
    <property type="match status" value="1"/>
</dbReference>
<dbReference type="SUPFAM" id="SSF52029">
    <property type="entry name" value="GroEL apical domain-like"/>
    <property type="match status" value="1"/>
</dbReference>
<dbReference type="PRINTS" id="PR00304">
    <property type="entry name" value="TCOMPLEXTCP1"/>
</dbReference>
<dbReference type="GO" id="GO:0140662">
    <property type="term" value="F:ATP-dependent protein folding chaperone"/>
    <property type="evidence" value="ECO:0007669"/>
    <property type="project" value="InterPro"/>
</dbReference>
<accession>A0AAN8FID0</accession>
<evidence type="ECO:0000256" key="1">
    <source>
        <dbReference type="ARBA" id="ARBA00004496"/>
    </source>
</evidence>
<evidence type="ECO:0000256" key="2">
    <source>
        <dbReference type="ARBA" id="ARBA00008020"/>
    </source>
</evidence>
<keyword evidence="5 8" id="KW-0067">ATP-binding</keyword>
<dbReference type="Proteomes" id="UP001331761">
    <property type="component" value="Unassembled WGS sequence"/>
</dbReference>
<protein>
    <submittedName>
        <fullName evidence="9">T-complex protein 1 subunit eta</fullName>
    </submittedName>
</protein>
<dbReference type="Gene3D" id="3.30.260.10">
    <property type="entry name" value="TCP-1-like chaperonin intermediate domain"/>
    <property type="match status" value="1"/>
</dbReference>
<organism evidence="9 10">
    <name type="scientific">Trichostrongylus colubriformis</name>
    <name type="common">Black scour worm</name>
    <dbReference type="NCBI Taxonomy" id="6319"/>
    <lineage>
        <taxon>Eukaryota</taxon>
        <taxon>Metazoa</taxon>
        <taxon>Ecdysozoa</taxon>
        <taxon>Nematoda</taxon>
        <taxon>Chromadorea</taxon>
        <taxon>Rhabditida</taxon>
        <taxon>Rhabditina</taxon>
        <taxon>Rhabditomorpha</taxon>
        <taxon>Strongyloidea</taxon>
        <taxon>Trichostrongylidae</taxon>
        <taxon>Trichostrongylus</taxon>
    </lineage>
</organism>
<evidence type="ECO:0000256" key="3">
    <source>
        <dbReference type="ARBA" id="ARBA00022490"/>
    </source>
</evidence>
<dbReference type="GO" id="GO:0005524">
    <property type="term" value="F:ATP binding"/>
    <property type="evidence" value="ECO:0007669"/>
    <property type="project" value="UniProtKB-KW"/>
</dbReference>
<comment type="similarity">
    <text evidence="2 8">Belongs to the TCP-1 chaperonin family.</text>
</comment>
<dbReference type="FunFam" id="3.30.260.10:FF:000022">
    <property type="entry name" value="T-complex protein 1 subunit eta"/>
    <property type="match status" value="1"/>
</dbReference>
<dbReference type="AlphaFoldDB" id="A0AAN8FID0"/>
<evidence type="ECO:0000313" key="9">
    <source>
        <dbReference type="EMBL" id="KAK5974682.1"/>
    </source>
</evidence>
<keyword evidence="6 8" id="KW-0143">Chaperone</keyword>
<keyword evidence="3" id="KW-0963">Cytoplasm</keyword>
<sequence length="119" mass="12807">MFCPGRSPQKDLDRVMAACGGSILTTVTQIDASVLGKCATFYEQQIGSCANTHACTLLLRGGAEQLIAETERSLHDAIMIVRRAKKNDSVVASGGAIEMELSRHLRVKAKTIPGKEKSF</sequence>
<dbReference type="InterPro" id="IPR017998">
    <property type="entry name" value="Chaperone_TCP-1"/>
</dbReference>
<dbReference type="InterPro" id="IPR027413">
    <property type="entry name" value="GROEL-like_equatorial_sf"/>
</dbReference>
<evidence type="ECO:0000256" key="5">
    <source>
        <dbReference type="ARBA" id="ARBA00022840"/>
    </source>
</evidence>
<comment type="catalytic activity">
    <reaction evidence="7">
        <text>ATP + H2O = ADP + phosphate + H(+)</text>
        <dbReference type="Rhea" id="RHEA:13065"/>
        <dbReference type="ChEBI" id="CHEBI:15377"/>
        <dbReference type="ChEBI" id="CHEBI:15378"/>
        <dbReference type="ChEBI" id="CHEBI:30616"/>
        <dbReference type="ChEBI" id="CHEBI:43474"/>
        <dbReference type="ChEBI" id="CHEBI:456216"/>
    </reaction>
</comment>
<dbReference type="GO" id="GO:0005737">
    <property type="term" value="C:cytoplasm"/>
    <property type="evidence" value="ECO:0007669"/>
    <property type="project" value="UniProtKB-SubCell"/>
</dbReference>
<keyword evidence="4 8" id="KW-0547">Nucleotide-binding</keyword>
<dbReference type="EMBL" id="WIXE01013939">
    <property type="protein sequence ID" value="KAK5974682.1"/>
    <property type="molecule type" value="Genomic_DNA"/>
</dbReference>
<keyword evidence="10" id="KW-1185">Reference proteome</keyword>
<evidence type="ECO:0000256" key="4">
    <source>
        <dbReference type="ARBA" id="ARBA00022741"/>
    </source>
</evidence>
<name>A0AAN8FID0_TRICO</name>
<dbReference type="InterPro" id="IPR027410">
    <property type="entry name" value="TCP-1-like_intermed_sf"/>
</dbReference>
<evidence type="ECO:0000313" key="10">
    <source>
        <dbReference type="Proteomes" id="UP001331761"/>
    </source>
</evidence>
<dbReference type="Pfam" id="PF00118">
    <property type="entry name" value="Cpn60_TCP1"/>
    <property type="match status" value="1"/>
</dbReference>
<dbReference type="Gene3D" id="3.50.7.10">
    <property type="entry name" value="GroEL"/>
    <property type="match status" value="1"/>
</dbReference>
<gene>
    <name evidence="9" type="ORF">GCK32_020018</name>
</gene>
<evidence type="ECO:0000256" key="8">
    <source>
        <dbReference type="RuleBase" id="RU004187"/>
    </source>
</evidence>
<dbReference type="SUPFAM" id="SSF54849">
    <property type="entry name" value="GroEL-intermediate domain like"/>
    <property type="match status" value="1"/>
</dbReference>